<evidence type="ECO:0000313" key="3">
    <source>
        <dbReference type="Proteomes" id="UP000003781"/>
    </source>
</evidence>
<keyword evidence="1" id="KW-0812">Transmembrane</keyword>
<gene>
    <name evidence="2" type="ORF">CY0110_10127</name>
</gene>
<name>A3IGY2_9CHRO</name>
<dbReference type="eggNOG" id="ENOG502ZB80">
    <property type="taxonomic scope" value="Bacteria"/>
</dbReference>
<comment type="caution">
    <text evidence="2">The sequence shown here is derived from an EMBL/GenBank/DDBJ whole genome shotgun (WGS) entry which is preliminary data.</text>
</comment>
<evidence type="ECO:0008006" key="4">
    <source>
        <dbReference type="Google" id="ProtNLM"/>
    </source>
</evidence>
<dbReference type="Proteomes" id="UP000003781">
    <property type="component" value="Unassembled WGS sequence"/>
</dbReference>
<dbReference type="OrthoDB" id="507620at2"/>
<feature type="transmembrane region" description="Helical" evidence="1">
    <location>
        <begin position="93"/>
        <end position="112"/>
    </location>
</feature>
<feature type="transmembrane region" description="Helical" evidence="1">
    <location>
        <begin position="148"/>
        <end position="171"/>
    </location>
</feature>
<feature type="transmembrane region" description="Helical" evidence="1">
    <location>
        <begin position="27"/>
        <end position="55"/>
    </location>
</feature>
<reference evidence="2 3" key="1">
    <citation type="submission" date="2007-03" db="EMBL/GenBank/DDBJ databases">
        <authorList>
            <person name="Stal L."/>
            <person name="Ferriera S."/>
            <person name="Johnson J."/>
            <person name="Kravitz S."/>
            <person name="Beeson K."/>
            <person name="Sutton G."/>
            <person name="Rogers Y.-H."/>
            <person name="Friedman R."/>
            <person name="Frazier M."/>
            <person name="Venter J.C."/>
        </authorList>
    </citation>
    <scope>NUCLEOTIDE SEQUENCE [LARGE SCALE GENOMIC DNA]</scope>
    <source>
        <strain evidence="2 3">CCY0110</strain>
    </source>
</reference>
<dbReference type="AlphaFoldDB" id="A3IGY2"/>
<evidence type="ECO:0000313" key="2">
    <source>
        <dbReference type="EMBL" id="EAZ94224.1"/>
    </source>
</evidence>
<sequence>MMIEPSGEQREIKSLGSASIDGTPLDYIVVMSAVVTVLAFIPFSITIGSGGIFPLSQGIFPLLGWILGPVGGALASGIGTLMGVFLAPHTAGIPPVSIFGAMVASFAAGCMVIGKKRKYWWFGMTIFFVIAYFLYISRAMNNGVSLSVIIKGSFIDWSGLLLFILPTRILFARWINSDNLRLVWLGLFFGSWTVAGVYHIAQIVITYAMFNWPEEIWIFLIPIMPLENLVRSLVGAFIGVRVISGLRAIGIMKPEAAIY</sequence>
<dbReference type="RefSeq" id="WP_008272563.1">
    <property type="nucleotide sequence ID" value="NZ_AAXW01000001.1"/>
</dbReference>
<dbReference type="Gene3D" id="1.10.1760.20">
    <property type="match status" value="1"/>
</dbReference>
<protein>
    <recommendedName>
        <fullName evidence="4">ECF transporter S component</fullName>
    </recommendedName>
</protein>
<keyword evidence="3" id="KW-1185">Reference proteome</keyword>
<accession>A3IGY2</accession>
<proteinExistence type="predicted"/>
<feature type="transmembrane region" description="Helical" evidence="1">
    <location>
        <begin position="216"/>
        <end position="243"/>
    </location>
</feature>
<evidence type="ECO:0000256" key="1">
    <source>
        <dbReference type="SAM" id="Phobius"/>
    </source>
</evidence>
<organism evidence="2 3">
    <name type="scientific">Crocosphaera chwakensis CCY0110</name>
    <dbReference type="NCBI Taxonomy" id="391612"/>
    <lineage>
        <taxon>Bacteria</taxon>
        <taxon>Bacillati</taxon>
        <taxon>Cyanobacteriota</taxon>
        <taxon>Cyanophyceae</taxon>
        <taxon>Oscillatoriophycideae</taxon>
        <taxon>Chroococcales</taxon>
        <taxon>Aphanothecaceae</taxon>
        <taxon>Crocosphaera</taxon>
        <taxon>Crocosphaera chwakensis</taxon>
    </lineage>
</organism>
<feature type="transmembrane region" description="Helical" evidence="1">
    <location>
        <begin position="183"/>
        <end position="210"/>
    </location>
</feature>
<keyword evidence="1" id="KW-1133">Transmembrane helix</keyword>
<feature type="transmembrane region" description="Helical" evidence="1">
    <location>
        <begin position="62"/>
        <end position="87"/>
    </location>
</feature>
<feature type="transmembrane region" description="Helical" evidence="1">
    <location>
        <begin position="119"/>
        <end position="136"/>
    </location>
</feature>
<keyword evidence="1" id="KW-0472">Membrane</keyword>
<dbReference type="EMBL" id="AAXW01000001">
    <property type="protein sequence ID" value="EAZ94224.1"/>
    <property type="molecule type" value="Genomic_DNA"/>
</dbReference>